<organism evidence="1">
    <name type="scientific">marine sediment metagenome</name>
    <dbReference type="NCBI Taxonomy" id="412755"/>
    <lineage>
        <taxon>unclassified sequences</taxon>
        <taxon>metagenomes</taxon>
        <taxon>ecological metagenomes</taxon>
    </lineage>
</organism>
<reference evidence="1" key="1">
    <citation type="journal article" date="2014" name="Front. Microbiol.">
        <title>High frequency of phylogenetically diverse reductive dehalogenase-homologous genes in deep subseafloor sedimentary metagenomes.</title>
        <authorList>
            <person name="Kawai M."/>
            <person name="Futagami T."/>
            <person name="Toyoda A."/>
            <person name="Takaki Y."/>
            <person name="Nishi S."/>
            <person name="Hori S."/>
            <person name="Arai W."/>
            <person name="Tsubouchi T."/>
            <person name="Morono Y."/>
            <person name="Uchiyama I."/>
            <person name="Ito T."/>
            <person name="Fujiyama A."/>
            <person name="Inagaki F."/>
            <person name="Takami H."/>
        </authorList>
    </citation>
    <scope>NUCLEOTIDE SEQUENCE</scope>
    <source>
        <strain evidence="1">Expedition CK06-06</strain>
    </source>
</reference>
<name>X1FHJ9_9ZZZZ</name>
<dbReference type="Pfam" id="PF03400">
    <property type="entry name" value="DDE_Tnp_IS1"/>
    <property type="match status" value="1"/>
</dbReference>
<sequence length="114" mass="13085">MDKKTVLLALAKAAEQAKRVSLSLLMNVRVTECQLDEMWSFVGKKEKNLDPVEKLQRSLGDAWIWIAFDAINKIVLAYIIGKRTLPYAVSLLEEVKRITIRMPDLFSSDQLDQY</sequence>
<dbReference type="InterPro" id="IPR005063">
    <property type="entry name" value="Transposase_27"/>
</dbReference>
<evidence type="ECO:0000313" key="1">
    <source>
        <dbReference type="EMBL" id="GAH31965.1"/>
    </source>
</evidence>
<dbReference type="GO" id="GO:0004803">
    <property type="term" value="F:transposase activity"/>
    <property type="evidence" value="ECO:0007669"/>
    <property type="project" value="InterPro"/>
</dbReference>
<dbReference type="GO" id="GO:0006313">
    <property type="term" value="P:DNA transposition"/>
    <property type="evidence" value="ECO:0007669"/>
    <property type="project" value="InterPro"/>
</dbReference>
<dbReference type="EMBL" id="BARU01010298">
    <property type="protein sequence ID" value="GAH31965.1"/>
    <property type="molecule type" value="Genomic_DNA"/>
</dbReference>
<accession>X1FHJ9</accession>
<dbReference type="AlphaFoldDB" id="X1FHJ9"/>
<gene>
    <name evidence="1" type="ORF">S03H2_19671</name>
</gene>
<proteinExistence type="predicted"/>
<dbReference type="GO" id="GO:0003677">
    <property type="term" value="F:DNA binding"/>
    <property type="evidence" value="ECO:0007669"/>
    <property type="project" value="InterPro"/>
</dbReference>
<comment type="caution">
    <text evidence="1">The sequence shown here is derived from an EMBL/GenBank/DDBJ whole genome shotgun (WGS) entry which is preliminary data.</text>
</comment>
<feature type="non-terminal residue" evidence="1">
    <location>
        <position position="114"/>
    </location>
</feature>
<protein>
    <submittedName>
        <fullName evidence="1">Uncharacterized protein</fullName>
    </submittedName>
</protein>